<dbReference type="InterPro" id="IPR016426">
    <property type="entry name" value="MA1821-like"/>
</dbReference>
<dbReference type="Pfam" id="PF00571">
    <property type="entry name" value="CBS"/>
    <property type="match status" value="2"/>
</dbReference>
<dbReference type="EMBL" id="LYOS01000004">
    <property type="protein sequence ID" value="OFV67571.1"/>
    <property type="molecule type" value="Genomic_DNA"/>
</dbReference>
<dbReference type="InterPro" id="IPR046342">
    <property type="entry name" value="CBS_dom_sf"/>
</dbReference>
<sequence length="501" mass="55040">MKKTIDEINERIRSGSVAVVTADQMCEIVEELGPEQAAKEVDVVTTGTFGAMCSSGAFLNFGHADPPMKLADIRLNNVKAYGGIAAVDVFIGATESSSTEGMAYGGGHVIEDLVRGKSIDVYARSQGSDCYPMQELETTIRIDDLNQAIMLNPRNAYQRYAVATNSTERVIDTYMGTLFPNFQNATYSGAGELSPIANDPNFETIGIGTRIFLCGGEGYIIGEGTQHNPAERFGTLMVKGDMKGMDPEFLRGASFKRYGTTLYVGLGVPIPILNEKIAENTGVRDEDLMTDVIDYGIPRRKRPLLGTVSYKDLKSGEIEIEGGRVIKTYPLSSYYLAMKVADTLADWIKKGEFFITEPVKSLPRDTIQKPMRQTKQHPFVMDVMQDNVVTVGEDYNIQQIAETMVKEEVTQVPVVSKDNTLVGMLTAWDIARVVAENREANAGEIMTRNVLTAYPDEPVAHAARMIEKYNISALPVVDSKNHVIGIITGDRISRLIGGMRR</sequence>
<dbReference type="PANTHER" id="PTHR43080:SF2">
    <property type="entry name" value="CBS DOMAIN-CONTAINING PROTEIN"/>
    <property type="match status" value="1"/>
</dbReference>
<evidence type="ECO:0000259" key="5">
    <source>
        <dbReference type="PROSITE" id="PS51371"/>
    </source>
</evidence>
<dbReference type="SMART" id="SM00116">
    <property type="entry name" value="CBS"/>
    <property type="match status" value="2"/>
</dbReference>
<dbReference type="GO" id="GO:0009086">
    <property type="term" value="P:methionine biosynthetic process"/>
    <property type="evidence" value="ECO:0007669"/>
    <property type="project" value="UniProtKB-KW"/>
</dbReference>
<dbReference type="Proteomes" id="UP000186940">
    <property type="component" value="Unassembled WGS sequence"/>
</dbReference>
<dbReference type="SUPFAM" id="SSF54631">
    <property type="entry name" value="CBS-domain pair"/>
    <property type="match status" value="1"/>
</dbReference>
<organism evidence="6 7">
    <name type="scientific">Candidatus Syntropharchaeum caldarium</name>
    <dbReference type="NCBI Taxonomy" id="1838285"/>
    <lineage>
        <taxon>Archaea</taxon>
        <taxon>Methanobacteriati</taxon>
        <taxon>Methanobacteriota</taxon>
        <taxon>Stenosarchaea group</taxon>
        <taxon>Methanomicrobia</taxon>
        <taxon>Methanosarcinales</taxon>
        <taxon>ANME-2 cluster</taxon>
        <taxon>Candidatus Syntropharchaeum</taxon>
    </lineage>
</organism>
<dbReference type="PANTHER" id="PTHR43080">
    <property type="entry name" value="CBS DOMAIN-CONTAINING PROTEIN CBSX3, MITOCHONDRIAL"/>
    <property type="match status" value="1"/>
</dbReference>
<comment type="caution">
    <text evidence="6">The sequence shown here is derived from an EMBL/GenBank/DDBJ whole genome shotgun (WGS) entry which is preliminary data.</text>
</comment>
<accession>A0A1F2PA44</accession>
<evidence type="ECO:0000256" key="4">
    <source>
        <dbReference type="PROSITE-ProRule" id="PRU00703"/>
    </source>
</evidence>
<keyword evidence="1" id="KW-0028">Amino-acid biosynthesis</keyword>
<evidence type="ECO:0000313" key="7">
    <source>
        <dbReference type="Proteomes" id="UP000186940"/>
    </source>
</evidence>
<dbReference type="InterPro" id="IPR000644">
    <property type="entry name" value="CBS_dom"/>
</dbReference>
<dbReference type="Gene3D" id="3.10.580.10">
    <property type="entry name" value="CBS-domain"/>
    <property type="match status" value="1"/>
</dbReference>
<name>A0A1F2PA44_9EURY</name>
<keyword evidence="3" id="KW-0486">Methionine biosynthesis</keyword>
<feature type="domain" description="CBS" evidence="5">
    <location>
        <begin position="446"/>
        <end position="501"/>
    </location>
</feature>
<dbReference type="Pfam" id="PF01837">
    <property type="entry name" value="HcyBio"/>
    <property type="match status" value="1"/>
</dbReference>
<dbReference type="PIRSF" id="PIRSF004698">
    <property type="entry name" value="UCP004698_CBS_MJ0100"/>
    <property type="match status" value="1"/>
</dbReference>
<proteinExistence type="predicted"/>
<dbReference type="PROSITE" id="PS51371">
    <property type="entry name" value="CBS"/>
    <property type="match status" value="2"/>
</dbReference>
<gene>
    <name evidence="6" type="ORF">SCAL_001489</name>
</gene>
<dbReference type="STRING" id="1838285.SCAL_001489"/>
<feature type="domain" description="CBS" evidence="5">
    <location>
        <begin position="384"/>
        <end position="440"/>
    </location>
</feature>
<evidence type="ECO:0000256" key="1">
    <source>
        <dbReference type="ARBA" id="ARBA00022605"/>
    </source>
</evidence>
<evidence type="ECO:0000313" key="6">
    <source>
        <dbReference type="EMBL" id="OFV67571.1"/>
    </source>
</evidence>
<dbReference type="InterPro" id="IPR002708">
    <property type="entry name" value="HcyBio"/>
</dbReference>
<reference evidence="6" key="1">
    <citation type="submission" date="2016-05" db="EMBL/GenBank/DDBJ databases">
        <title>Microbial consortia oxidize butane by reversing methanogenesis.</title>
        <authorList>
            <person name="Laso-Perez R."/>
            <person name="Richter M."/>
            <person name="Wegener G."/>
            <person name="Musat F."/>
        </authorList>
    </citation>
    <scope>NUCLEOTIDE SEQUENCE [LARGE SCALE GENOMIC DNA]</scope>
    <source>
        <strain evidence="6">BOX2</strain>
    </source>
</reference>
<dbReference type="AlphaFoldDB" id="A0A1F2PA44"/>
<dbReference type="PATRIC" id="fig|1838285.3.peg.1512"/>
<protein>
    <recommendedName>
        <fullName evidence="5">CBS domain-containing protein</fullName>
    </recommendedName>
</protein>
<evidence type="ECO:0000256" key="2">
    <source>
        <dbReference type="ARBA" id="ARBA00023122"/>
    </source>
</evidence>
<keyword evidence="7" id="KW-1185">Reference proteome</keyword>
<dbReference type="InterPro" id="IPR051257">
    <property type="entry name" value="Diverse_CBS-Domain"/>
</dbReference>
<keyword evidence="2 4" id="KW-0129">CBS domain</keyword>
<evidence type="ECO:0000256" key="3">
    <source>
        <dbReference type="ARBA" id="ARBA00023167"/>
    </source>
</evidence>